<name>A0A0E9QS51_ANGAN</name>
<accession>A0A0E9QS51</accession>
<organism evidence="1">
    <name type="scientific">Anguilla anguilla</name>
    <name type="common">European freshwater eel</name>
    <name type="synonym">Muraena anguilla</name>
    <dbReference type="NCBI Taxonomy" id="7936"/>
    <lineage>
        <taxon>Eukaryota</taxon>
        <taxon>Metazoa</taxon>
        <taxon>Chordata</taxon>
        <taxon>Craniata</taxon>
        <taxon>Vertebrata</taxon>
        <taxon>Euteleostomi</taxon>
        <taxon>Actinopterygii</taxon>
        <taxon>Neopterygii</taxon>
        <taxon>Teleostei</taxon>
        <taxon>Anguilliformes</taxon>
        <taxon>Anguillidae</taxon>
        <taxon>Anguilla</taxon>
    </lineage>
</organism>
<dbReference type="AlphaFoldDB" id="A0A0E9QS51"/>
<reference evidence="1" key="1">
    <citation type="submission" date="2014-11" db="EMBL/GenBank/DDBJ databases">
        <authorList>
            <person name="Amaro Gonzalez C."/>
        </authorList>
    </citation>
    <scope>NUCLEOTIDE SEQUENCE</scope>
</reference>
<protein>
    <submittedName>
        <fullName evidence="1">Uncharacterized protein</fullName>
    </submittedName>
</protein>
<sequence>MKLVLSQIKHSYTDVQRGER</sequence>
<reference evidence="1" key="2">
    <citation type="journal article" date="2015" name="Fish Shellfish Immunol.">
        <title>Early steps in the European eel (Anguilla anguilla)-Vibrio vulnificus interaction in the gills: Role of the RtxA13 toxin.</title>
        <authorList>
            <person name="Callol A."/>
            <person name="Pajuelo D."/>
            <person name="Ebbesson L."/>
            <person name="Teles M."/>
            <person name="MacKenzie S."/>
            <person name="Amaro C."/>
        </authorList>
    </citation>
    <scope>NUCLEOTIDE SEQUENCE</scope>
</reference>
<evidence type="ECO:0000313" key="1">
    <source>
        <dbReference type="EMBL" id="JAH19679.1"/>
    </source>
</evidence>
<dbReference type="EMBL" id="GBXM01088898">
    <property type="protein sequence ID" value="JAH19679.1"/>
    <property type="molecule type" value="Transcribed_RNA"/>
</dbReference>
<proteinExistence type="predicted"/>